<proteinExistence type="predicted"/>
<protein>
    <submittedName>
        <fullName evidence="1">Uncharacterized protein</fullName>
    </submittedName>
</protein>
<accession>A0A4R2LQA0</accession>
<gene>
    <name evidence="1" type="ORF">EV202_11149</name>
</gene>
<comment type="caution">
    <text evidence="1">The sequence shown here is derived from an EMBL/GenBank/DDBJ whole genome shotgun (WGS) entry which is preliminary data.</text>
</comment>
<name>A0A4R2LQA0_9BACE</name>
<dbReference type="Proteomes" id="UP000295600">
    <property type="component" value="Unassembled WGS sequence"/>
</dbReference>
<evidence type="ECO:0000313" key="1">
    <source>
        <dbReference type="EMBL" id="TCO92064.1"/>
    </source>
</evidence>
<dbReference type="EMBL" id="SLXB01000011">
    <property type="protein sequence ID" value="TCO92064.1"/>
    <property type="molecule type" value="Genomic_DNA"/>
</dbReference>
<organism evidence="1 2">
    <name type="scientific">Prevotella heparinolytica</name>
    <dbReference type="NCBI Taxonomy" id="28113"/>
    <lineage>
        <taxon>Bacteria</taxon>
        <taxon>Pseudomonadati</taxon>
        <taxon>Bacteroidota</taxon>
        <taxon>Bacteroidia</taxon>
        <taxon>Bacteroidales</taxon>
        <taxon>Bacteroidaceae</taxon>
        <taxon>Bacteroides</taxon>
    </lineage>
</organism>
<reference evidence="1 2" key="1">
    <citation type="submission" date="2019-03" db="EMBL/GenBank/DDBJ databases">
        <title>Genomic Encyclopedia of Type Strains, Phase IV (KMG-IV): sequencing the most valuable type-strain genomes for metagenomic binning, comparative biology and taxonomic classification.</title>
        <authorList>
            <person name="Goeker M."/>
        </authorList>
    </citation>
    <scope>NUCLEOTIDE SEQUENCE [LARGE SCALE GENOMIC DNA]</scope>
    <source>
        <strain evidence="1 2">DSM 23917</strain>
    </source>
</reference>
<sequence length="45" mass="5500">MDAKIKRFFKTAKTFNERFPITWEKKKCTTFRCMIFEKYQSGTIV</sequence>
<dbReference type="AlphaFoldDB" id="A0A4R2LQA0"/>
<evidence type="ECO:0000313" key="2">
    <source>
        <dbReference type="Proteomes" id="UP000295600"/>
    </source>
</evidence>